<sequence>MITSSKEEAVLKWDCGSLLYDSHELISLAYTIERHMIVWPHLRGSNPIITKLCDPKEKRPTESVSKISSMATNFSAFFKRMWKKMKEKHEKIQPRAFGFCVGVEFGMWKWKPQFASMEQVQLVLNPQWSISN</sequence>
<proteinExistence type="predicted"/>
<protein>
    <submittedName>
        <fullName evidence="1">Uncharacterized protein</fullName>
    </submittedName>
</protein>
<dbReference type="Gramene" id="rna-AYBTSS11_LOCUS18637">
    <property type="protein sequence ID" value="CAJ1961258.1"/>
    <property type="gene ID" value="gene-AYBTSS11_LOCUS18637"/>
</dbReference>
<reference evidence="1" key="1">
    <citation type="submission" date="2023-10" db="EMBL/GenBank/DDBJ databases">
        <authorList>
            <person name="Domelevo Entfellner J.-B."/>
        </authorList>
    </citation>
    <scope>NUCLEOTIDE SEQUENCE</scope>
</reference>
<dbReference type="EMBL" id="OY731403">
    <property type="protein sequence ID" value="CAJ1961258.1"/>
    <property type="molecule type" value="Genomic_DNA"/>
</dbReference>
<name>A0AA86VRV1_9FABA</name>
<keyword evidence="2" id="KW-1185">Reference proteome</keyword>
<gene>
    <name evidence="1" type="ORF">AYBTSS11_LOCUS18637</name>
</gene>
<evidence type="ECO:0000313" key="1">
    <source>
        <dbReference type="EMBL" id="CAJ1961258.1"/>
    </source>
</evidence>
<accession>A0AA86VRV1</accession>
<dbReference type="PANTHER" id="PTHR33978:SF18">
    <property type="entry name" value="OS01G0656300 PROTEIN"/>
    <property type="match status" value="1"/>
</dbReference>
<dbReference type="PANTHER" id="PTHR33978">
    <property type="entry name" value="SERINE/THREONINE-KINASE"/>
    <property type="match status" value="1"/>
</dbReference>
<organism evidence="1 2">
    <name type="scientific">Sphenostylis stenocarpa</name>
    <dbReference type="NCBI Taxonomy" id="92480"/>
    <lineage>
        <taxon>Eukaryota</taxon>
        <taxon>Viridiplantae</taxon>
        <taxon>Streptophyta</taxon>
        <taxon>Embryophyta</taxon>
        <taxon>Tracheophyta</taxon>
        <taxon>Spermatophyta</taxon>
        <taxon>Magnoliopsida</taxon>
        <taxon>eudicotyledons</taxon>
        <taxon>Gunneridae</taxon>
        <taxon>Pentapetalae</taxon>
        <taxon>rosids</taxon>
        <taxon>fabids</taxon>
        <taxon>Fabales</taxon>
        <taxon>Fabaceae</taxon>
        <taxon>Papilionoideae</taxon>
        <taxon>50 kb inversion clade</taxon>
        <taxon>NPAAA clade</taxon>
        <taxon>indigoferoid/millettioid clade</taxon>
        <taxon>Phaseoleae</taxon>
        <taxon>Sphenostylis</taxon>
    </lineage>
</organism>
<dbReference type="AlphaFoldDB" id="A0AA86VRV1"/>
<evidence type="ECO:0000313" key="2">
    <source>
        <dbReference type="Proteomes" id="UP001189624"/>
    </source>
</evidence>
<dbReference type="Proteomes" id="UP001189624">
    <property type="component" value="Chromosome 6"/>
</dbReference>